<dbReference type="EMBL" id="SIHJ01000004">
    <property type="protein sequence ID" value="TWT31023.1"/>
    <property type="molecule type" value="Genomic_DNA"/>
</dbReference>
<evidence type="ECO:0000313" key="2">
    <source>
        <dbReference type="Proteomes" id="UP000316714"/>
    </source>
</evidence>
<keyword evidence="2" id="KW-1185">Reference proteome</keyword>
<organism evidence="1 2">
    <name type="scientific">Posidoniimonas corsicana</name>
    <dbReference type="NCBI Taxonomy" id="1938618"/>
    <lineage>
        <taxon>Bacteria</taxon>
        <taxon>Pseudomonadati</taxon>
        <taxon>Planctomycetota</taxon>
        <taxon>Planctomycetia</taxon>
        <taxon>Pirellulales</taxon>
        <taxon>Lacipirellulaceae</taxon>
        <taxon>Posidoniimonas</taxon>
    </lineage>
</organism>
<comment type="caution">
    <text evidence="1">The sequence shown here is derived from an EMBL/GenBank/DDBJ whole genome shotgun (WGS) entry which is preliminary data.</text>
</comment>
<dbReference type="Proteomes" id="UP000316714">
    <property type="component" value="Unassembled WGS sequence"/>
</dbReference>
<gene>
    <name evidence="1" type="ORF">KOR34_43970</name>
</gene>
<sequence>MRARIESVDGPDTVWIDIPRNRWHGVVDAFLPSAADPEPVPWEISGWVEIVTATETVRVMFSAGDDVLFRVKDQYYQGGDGEELLRQLSDAR</sequence>
<protein>
    <submittedName>
        <fullName evidence="1">Uncharacterized protein</fullName>
    </submittedName>
</protein>
<dbReference type="AlphaFoldDB" id="A0A5C5UZC9"/>
<proteinExistence type="predicted"/>
<accession>A0A5C5UZC9</accession>
<reference evidence="1 2" key="1">
    <citation type="submission" date="2019-02" db="EMBL/GenBank/DDBJ databases">
        <title>Deep-cultivation of Planctomycetes and their phenomic and genomic characterization uncovers novel biology.</title>
        <authorList>
            <person name="Wiegand S."/>
            <person name="Jogler M."/>
            <person name="Boedeker C."/>
            <person name="Pinto D."/>
            <person name="Vollmers J."/>
            <person name="Rivas-Marin E."/>
            <person name="Kohn T."/>
            <person name="Peeters S.H."/>
            <person name="Heuer A."/>
            <person name="Rast P."/>
            <person name="Oberbeckmann S."/>
            <person name="Bunk B."/>
            <person name="Jeske O."/>
            <person name="Meyerdierks A."/>
            <person name="Storesund J.E."/>
            <person name="Kallscheuer N."/>
            <person name="Luecker S."/>
            <person name="Lage O.M."/>
            <person name="Pohl T."/>
            <person name="Merkel B.J."/>
            <person name="Hornburger P."/>
            <person name="Mueller R.-W."/>
            <person name="Bruemmer F."/>
            <person name="Labrenz M."/>
            <person name="Spormann A.M."/>
            <person name="Op Den Camp H."/>
            <person name="Overmann J."/>
            <person name="Amann R."/>
            <person name="Jetten M.S.M."/>
            <person name="Mascher T."/>
            <person name="Medema M.H."/>
            <person name="Devos D.P."/>
            <person name="Kaster A.-K."/>
            <person name="Ovreas L."/>
            <person name="Rohde M."/>
            <person name="Galperin M.Y."/>
            <person name="Jogler C."/>
        </authorList>
    </citation>
    <scope>NUCLEOTIDE SEQUENCE [LARGE SCALE GENOMIC DNA]</scope>
    <source>
        <strain evidence="1 2">KOR34</strain>
    </source>
</reference>
<name>A0A5C5UZC9_9BACT</name>
<evidence type="ECO:0000313" key="1">
    <source>
        <dbReference type="EMBL" id="TWT31023.1"/>
    </source>
</evidence>